<reference evidence="1" key="3">
    <citation type="submission" date="2023-05" db="EMBL/GenBank/DDBJ databases">
        <authorList>
            <person name="Smith C.H."/>
        </authorList>
    </citation>
    <scope>NUCLEOTIDE SEQUENCE</scope>
    <source>
        <strain evidence="1">CHS0354</strain>
        <tissue evidence="1">Mantle</tissue>
    </source>
</reference>
<accession>A0AAE0TL13</accession>
<reference evidence="1" key="2">
    <citation type="journal article" date="2021" name="Genome Biol. Evol.">
        <title>Developing a high-quality reference genome for a parasitic bivalve with doubly uniparental inheritance (Bivalvia: Unionida).</title>
        <authorList>
            <person name="Smith C.H."/>
        </authorList>
    </citation>
    <scope>NUCLEOTIDE SEQUENCE</scope>
    <source>
        <strain evidence="1">CHS0354</strain>
        <tissue evidence="1">Mantle</tissue>
    </source>
</reference>
<organism evidence="1 2">
    <name type="scientific">Potamilus streckersoni</name>
    <dbReference type="NCBI Taxonomy" id="2493646"/>
    <lineage>
        <taxon>Eukaryota</taxon>
        <taxon>Metazoa</taxon>
        <taxon>Spiralia</taxon>
        <taxon>Lophotrochozoa</taxon>
        <taxon>Mollusca</taxon>
        <taxon>Bivalvia</taxon>
        <taxon>Autobranchia</taxon>
        <taxon>Heteroconchia</taxon>
        <taxon>Palaeoheterodonta</taxon>
        <taxon>Unionida</taxon>
        <taxon>Unionoidea</taxon>
        <taxon>Unionidae</taxon>
        <taxon>Ambleminae</taxon>
        <taxon>Lampsilini</taxon>
        <taxon>Potamilus</taxon>
    </lineage>
</organism>
<dbReference type="AlphaFoldDB" id="A0AAE0TL13"/>
<gene>
    <name evidence="1" type="ORF">CHS0354_032036</name>
</gene>
<dbReference type="Proteomes" id="UP001195483">
    <property type="component" value="Unassembled WGS sequence"/>
</dbReference>
<keyword evidence="2" id="KW-1185">Reference proteome</keyword>
<name>A0AAE0TL13_9BIVA</name>
<evidence type="ECO:0000313" key="2">
    <source>
        <dbReference type="Proteomes" id="UP001195483"/>
    </source>
</evidence>
<protein>
    <submittedName>
        <fullName evidence="1">Uncharacterized protein</fullName>
    </submittedName>
</protein>
<dbReference type="EMBL" id="JAEAOA010001901">
    <property type="protein sequence ID" value="KAK3612427.1"/>
    <property type="molecule type" value="Genomic_DNA"/>
</dbReference>
<evidence type="ECO:0000313" key="1">
    <source>
        <dbReference type="EMBL" id="KAK3612427.1"/>
    </source>
</evidence>
<proteinExistence type="predicted"/>
<comment type="caution">
    <text evidence="1">The sequence shown here is derived from an EMBL/GenBank/DDBJ whole genome shotgun (WGS) entry which is preliminary data.</text>
</comment>
<reference evidence="1" key="1">
    <citation type="journal article" date="2021" name="Genome Biol. Evol.">
        <title>A High-Quality Reference Genome for a Parasitic Bivalve with Doubly Uniparental Inheritance (Bivalvia: Unionida).</title>
        <authorList>
            <person name="Smith C.H."/>
        </authorList>
    </citation>
    <scope>NUCLEOTIDE SEQUENCE</scope>
    <source>
        <strain evidence="1">CHS0354</strain>
    </source>
</reference>
<sequence length="109" mass="12613">MFLYLVVHEEDSKEKYKIEASNEYASTDKTYYNMEENALLPRGAVMLFNLWDYVQEKTHDGCKLSEEFEVFLVSKVLGLDHKMGQISGTNKVKKVYHVLDKELKASTAL</sequence>